<evidence type="ECO:0000256" key="5">
    <source>
        <dbReference type="ARBA" id="ARBA00022989"/>
    </source>
</evidence>
<evidence type="ECO:0000256" key="10">
    <source>
        <dbReference type="HAMAP-Rule" id="MF_01043"/>
    </source>
</evidence>
<name>A0A7C6A922_UNCW3</name>
<evidence type="ECO:0000256" key="8">
    <source>
        <dbReference type="ARBA" id="ARBA00023209"/>
    </source>
</evidence>
<dbReference type="EC" id="2.3.1.275" evidence="10"/>
<comment type="similarity">
    <text evidence="10">Belongs to the PlsY family.</text>
</comment>
<evidence type="ECO:0000313" key="11">
    <source>
        <dbReference type="EMBL" id="HHS52132.1"/>
    </source>
</evidence>
<dbReference type="HAMAP" id="MF_01043">
    <property type="entry name" value="PlsY"/>
    <property type="match status" value="1"/>
</dbReference>
<comment type="function">
    <text evidence="10">Catalyzes the transfer of an acyl group from acyl-phosphate (acyl-PO(4)) to glycerol-3-phosphate (G3P) to form lysophosphatidic acid (LPA). This enzyme utilizes acyl-phosphate as fatty acyl donor, but not acyl-CoA or acyl-ACP.</text>
</comment>
<evidence type="ECO:0000256" key="1">
    <source>
        <dbReference type="ARBA" id="ARBA00022475"/>
    </source>
</evidence>
<comment type="pathway">
    <text evidence="10">Lipid metabolism; phospholipid metabolism.</text>
</comment>
<feature type="transmembrane region" description="Helical" evidence="10">
    <location>
        <begin position="116"/>
        <end position="140"/>
    </location>
</feature>
<dbReference type="GO" id="GO:0008654">
    <property type="term" value="P:phospholipid biosynthetic process"/>
    <property type="evidence" value="ECO:0007669"/>
    <property type="project" value="UniProtKB-UniRule"/>
</dbReference>
<feature type="transmembrane region" description="Helical" evidence="10">
    <location>
        <begin position="14"/>
        <end position="36"/>
    </location>
</feature>
<proteinExistence type="inferred from homology"/>
<keyword evidence="4 10" id="KW-0812">Transmembrane</keyword>
<keyword evidence="8 10" id="KW-0594">Phospholipid biosynthesis</keyword>
<evidence type="ECO:0000256" key="9">
    <source>
        <dbReference type="ARBA" id="ARBA00023264"/>
    </source>
</evidence>
<gene>
    <name evidence="10 11" type="primary">plsY</name>
    <name evidence="11" type="ORF">ENW73_04610</name>
</gene>
<keyword evidence="3 10" id="KW-0808">Transferase</keyword>
<keyword evidence="2 10" id="KW-0444">Lipid biosynthesis</keyword>
<keyword evidence="7 10" id="KW-0472">Membrane</keyword>
<dbReference type="GO" id="GO:0043772">
    <property type="term" value="F:acyl-phosphate glycerol-3-phosphate acyltransferase activity"/>
    <property type="evidence" value="ECO:0007669"/>
    <property type="project" value="UniProtKB-UniRule"/>
</dbReference>
<evidence type="ECO:0000256" key="4">
    <source>
        <dbReference type="ARBA" id="ARBA00022692"/>
    </source>
</evidence>
<organism evidence="11">
    <name type="scientific">candidate division WOR-3 bacterium</name>
    <dbReference type="NCBI Taxonomy" id="2052148"/>
    <lineage>
        <taxon>Bacteria</taxon>
        <taxon>Bacteria division WOR-3</taxon>
    </lineage>
</organism>
<reference evidence="11" key="1">
    <citation type="journal article" date="2020" name="mSystems">
        <title>Genome- and Community-Level Interaction Insights into Carbon Utilization and Element Cycling Functions of Hydrothermarchaeota in Hydrothermal Sediment.</title>
        <authorList>
            <person name="Zhou Z."/>
            <person name="Liu Y."/>
            <person name="Xu W."/>
            <person name="Pan J."/>
            <person name="Luo Z.H."/>
            <person name="Li M."/>
        </authorList>
    </citation>
    <scope>NUCLEOTIDE SEQUENCE [LARGE SCALE GENOMIC DNA]</scope>
    <source>
        <strain evidence="11">SpSt-876</strain>
    </source>
</reference>
<evidence type="ECO:0000256" key="6">
    <source>
        <dbReference type="ARBA" id="ARBA00023098"/>
    </source>
</evidence>
<comment type="subcellular location">
    <subcellularLocation>
        <location evidence="10">Cell membrane</location>
        <topology evidence="10">Multi-pass membrane protein</topology>
    </subcellularLocation>
</comment>
<accession>A0A7C6A922</accession>
<comment type="catalytic activity">
    <reaction evidence="10">
        <text>an acyl phosphate + sn-glycerol 3-phosphate = a 1-acyl-sn-glycero-3-phosphate + phosphate</text>
        <dbReference type="Rhea" id="RHEA:34075"/>
        <dbReference type="ChEBI" id="CHEBI:43474"/>
        <dbReference type="ChEBI" id="CHEBI:57597"/>
        <dbReference type="ChEBI" id="CHEBI:57970"/>
        <dbReference type="ChEBI" id="CHEBI:59918"/>
        <dbReference type="EC" id="2.3.1.275"/>
    </reaction>
</comment>
<dbReference type="InterPro" id="IPR003811">
    <property type="entry name" value="G3P_acylTferase_PlsY"/>
</dbReference>
<dbReference type="PANTHER" id="PTHR30309">
    <property type="entry name" value="INNER MEMBRANE PROTEIN YGIH"/>
    <property type="match status" value="1"/>
</dbReference>
<dbReference type="EMBL" id="DTLI01000120">
    <property type="protein sequence ID" value="HHS52132.1"/>
    <property type="molecule type" value="Genomic_DNA"/>
</dbReference>
<feature type="transmembrane region" description="Helical" evidence="10">
    <location>
        <begin position="172"/>
        <end position="191"/>
    </location>
</feature>
<dbReference type="GO" id="GO:0005886">
    <property type="term" value="C:plasma membrane"/>
    <property type="evidence" value="ECO:0007669"/>
    <property type="project" value="UniProtKB-SubCell"/>
</dbReference>
<dbReference type="Pfam" id="PF02660">
    <property type="entry name" value="G3P_acyltransf"/>
    <property type="match status" value="1"/>
</dbReference>
<feature type="transmembrane region" description="Helical" evidence="10">
    <location>
        <begin position="57"/>
        <end position="79"/>
    </location>
</feature>
<evidence type="ECO:0000256" key="7">
    <source>
        <dbReference type="ARBA" id="ARBA00023136"/>
    </source>
</evidence>
<evidence type="ECO:0000256" key="2">
    <source>
        <dbReference type="ARBA" id="ARBA00022516"/>
    </source>
</evidence>
<dbReference type="UniPathway" id="UPA00085"/>
<keyword evidence="9 10" id="KW-1208">Phospholipid metabolism</keyword>
<keyword evidence="5 10" id="KW-1133">Transmembrane helix</keyword>
<dbReference type="NCBIfam" id="TIGR00023">
    <property type="entry name" value="glycerol-3-phosphate 1-O-acyltransferase PlsY"/>
    <property type="match status" value="1"/>
</dbReference>
<dbReference type="PANTHER" id="PTHR30309:SF0">
    <property type="entry name" value="GLYCEROL-3-PHOSPHATE ACYLTRANSFERASE-RELATED"/>
    <property type="match status" value="1"/>
</dbReference>
<keyword evidence="11" id="KW-0012">Acyltransferase</keyword>
<dbReference type="SMART" id="SM01207">
    <property type="entry name" value="G3P_acyltransf"/>
    <property type="match status" value="1"/>
</dbReference>
<sequence length="206" mass="22942">MCLFVLIPKTADSFAGYFVSFFFGFILGAIPFGYLMGRIKKIDIRRYGSGNIGFTNVNRVLGFWFALPVLLFDFAKGFLPTLFASRLELLPTWVGTGALFGHIFSPFLKFRGGKGVATLFGVALALTPVSFVLSIGLFAIILFAFSYVSLASISFALALPIITFILNDNQTIFFFTLLFGIMLILTHRSNIRRLVKKQEAKFSIKK</sequence>
<feature type="transmembrane region" description="Helical" evidence="10">
    <location>
        <begin position="147"/>
        <end position="166"/>
    </location>
</feature>
<evidence type="ECO:0000256" key="3">
    <source>
        <dbReference type="ARBA" id="ARBA00022679"/>
    </source>
</evidence>
<comment type="caution">
    <text evidence="11">The sequence shown here is derived from an EMBL/GenBank/DDBJ whole genome shotgun (WGS) entry which is preliminary data.</text>
</comment>
<dbReference type="AlphaFoldDB" id="A0A7C6A922"/>
<keyword evidence="6 10" id="KW-0443">Lipid metabolism</keyword>
<comment type="subunit">
    <text evidence="10">Probably interacts with PlsX.</text>
</comment>
<keyword evidence="1 10" id="KW-1003">Cell membrane</keyword>
<protein>
    <recommendedName>
        <fullName evidence="10">Glycerol-3-phosphate acyltransferase</fullName>
    </recommendedName>
    <alternativeName>
        <fullName evidence="10">Acyl-PO4 G3P acyltransferase</fullName>
    </alternativeName>
    <alternativeName>
        <fullName evidence="10">Acyl-phosphate--glycerol-3-phosphate acyltransferase</fullName>
    </alternativeName>
    <alternativeName>
        <fullName evidence="10">G3P acyltransferase</fullName>
        <shortName evidence="10">GPAT</shortName>
        <ecNumber evidence="10">2.3.1.275</ecNumber>
    </alternativeName>
    <alternativeName>
        <fullName evidence="10">Lysophosphatidic acid synthase</fullName>
        <shortName evidence="10">LPA synthase</shortName>
    </alternativeName>
</protein>